<dbReference type="AlphaFoldDB" id="A0A0C3D6Q8"/>
<feature type="region of interest" description="Disordered" evidence="1">
    <location>
        <begin position="351"/>
        <end position="396"/>
    </location>
</feature>
<evidence type="ECO:0000313" key="2">
    <source>
        <dbReference type="EMBL" id="KIM56460.1"/>
    </source>
</evidence>
<feature type="region of interest" description="Disordered" evidence="1">
    <location>
        <begin position="223"/>
        <end position="270"/>
    </location>
</feature>
<dbReference type="OrthoDB" id="2693027at2759"/>
<gene>
    <name evidence="2" type="ORF">SCLCIDRAFT_29595</name>
</gene>
<dbReference type="InParanoid" id="A0A0C3D6Q8"/>
<organism evidence="2 3">
    <name type="scientific">Scleroderma citrinum Foug A</name>
    <dbReference type="NCBI Taxonomy" id="1036808"/>
    <lineage>
        <taxon>Eukaryota</taxon>
        <taxon>Fungi</taxon>
        <taxon>Dikarya</taxon>
        <taxon>Basidiomycota</taxon>
        <taxon>Agaricomycotina</taxon>
        <taxon>Agaricomycetes</taxon>
        <taxon>Agaricomycetidae</taxon>
        <taxon>Boletales</taxon>
        <taxon>Sclerodermatineae</taxon>
        <taxon>Sclerodermataceae</taxon>
        <taxon>Scleroderma</taxon>
    </lineage>
</organism>
<reference evidence="2 3" key="1">
    <citation type="submission" date="2014-04" db="EMBL/GenBank/DDBJ databases">
        <authorList>
            <consortium name="DOE Joint Genome Institute"/>
            <person name="Kuo A."/>
            <person name="Kohler A."/>
            <person name="Nagy L.G."/>
            <person name="Floudas D."/>
            <person name="Copeland A."/>
            <person name="Barry K.W."/>
            <person name="Cichocki N."/>
            <person name="Veneault-Fourrey C."/>
            <person name="LaButti K."/>
            <person name="Lindquist E.A."/>
            <person name="Lipzen A."/>
            <person name="Lundell T."/>
            <person name="Morin E."/>
            <person name="Murat C."/>
            <person name="Sun H."/>
            <person name="Tunlid A."/>
            <person name="Henrissat B."/>
            <person name="Grigoriev I.V."/>
            <person name="Hibbett D.S."/>
            <person name="Martin F."/>
            <person name="Nordberg H.P."/>
            <person name="Cantor M.N."/>
            <person name="Hua S.X."/>
        </authorList>
    </citation>
    <scope>NUCLEOTIDE SEQUENCE [LARGE SCALE GENOMIC DNA]</scope>
    <source>
        <strain evidence="2 3">Foug A</strain>
    </source>
</reference>
<feature type="compositionally biased region" description="Low complexity" evidence="1">
    <location>
        <begin position="352"/>
        <end position="392"/>
    </location>
</feature>
<dbReference type="EMBL" id="KN822116">
    <property type="protein sequence ID" value="KIM56460.1"/>
    <property type="molecule type" value="Genomic_DNA"/>
</dbReference>
<feature type="region of interest" description="Disordered" evidence="1">
    <location>
        <begin position="1"/>
        <end position="68"/>
    </location>
</feature>
<feature type="region of interest" description="Disordered" evidence="1">
    <location>
        <begin position="288"/>
        <end position="319"/>
    </location>
</feature>
<dbReference type="HOGENOM" id="CLU_041175_5_0_1"/>
<evidence type="ECO:0000256" key="1">
    <source>
        <dbReference type="SAM" id="MobiDB-lite"/>
    </source>
</evidence>
<accession>A0A0C3D6Q8</accession>
<reference evidence="3" key="2">
    <citation type="submission" date="2015-01" db="EMBL/GenBank/DDBJ databases">
        <title>Evolutionary Origins and Diversification of the Mycorrhizal Mutualists.</title>
        <authorList>
            <consortium name="DOE Joint Genome Institute"/>
            <consortium name="Mycorrhizal Genomics Consortium"/>
            <person name="Kohler A."/>
            <person name="Kuo A."/>
            <person name="Nagy L.G."/>
            <person name="Floudas D."/>
            <person name="Copeland A."/>
            <person name="Barry K.W."/>
            <person name="Cichocki N."/>
            <person name="Veneault-Fourrey C."/>
            <person name="LaButti K."/>
            <person name="Lindquist E.A."/>
            <person name="Lipzen A."/>
            <person name="Lundell T."/>
            <person name="Morin E."/>
            <person name="Murat C."/>
            <person name="Riley R."/>
            <person name="Ohm R."/>
            <person name="Sun H."/>
            <person name="Tunlid A."/>
            <person name="Henrissat B."/>
            <person name="Grigoriev I.V."/>
            <person name="Hibbett D.S."/>
            <person name="Martin F."/>
        </authorList>
    </citation>
    <scope>NUCLEOTIDE SEQUENCE [LARGE SCALE GENOMIC DNA]</scope>
    <source>
        <strain evidence="3">Foug A</strain>
    </source>
</reference>
<name>A0A0C3D6Q8_9AGAM</name>
<feature type="compositionally biased region" description="Polar residues" evidence="1">
    <location>
        <begin position="44"/>
        <end position="62"/>
    </location>
</feature>
<keyword evidence="3" id="KW-1185">Reference proteome</keyword>
<protein>
    <submittedName>
        <fullName evidence="2">Uncharacterized protein</fullName>
    </submittedName>
</protein>
<dbReference type="STRING" id="1036808.A0A0C3D6Q8"/>
<proteinExistence type="predicted"/>
<dbReference type="Proteomes" id="UP000053989">
    <property type="component" value="Unassembled WGS sequence"/>
</dbReference>
<sequence>MASSTGPPCRGGHKKPSGNLVPGDGLPSMQASDTGSGAKDKNPAPSTQQQQAIGTTEGSSESTHPKNVIWNPIHTDKLVDWLLNHHANCRILFSDKNASDLPPLPAERPLGHNKKDVQGIIAQVVFVDDAIYKIMYAANPVKFQISVGNQINTLKLAYWKCRGRFKQTGVGIIPGHPKFLNLHHAFFPWYDDLHSIWQGNPSFDLDPVNSEPDKNHAEDFLGIVQTKSSGTKKTTTSTAATSAKPTDAPTTLPNELDEEPEDGKAHQDDHEDLMDGEQLLPNFFEPERMDFDDEEPPRDVDMESVSAQRDQLRGHPSTPTGVYSQFSLLRKACTPFTDSCTAFCQSSPYLRPPRSTSVVSASTSSSGSSRRINGKISPSSKTTSTKASAVSAEKCDSQLRHQVSDLNQEVESMLASSSSGKTARYIAKMDYVLKGRELEYMTEELKVHRKDDEDKYHEAEMLHLKIQLAELMKNSPAQSSPA</sequence>
<feature type="compositionally biased region" description="Low complexity" evidence="1">
    <location>
        <begin position="226"/>
        <end position="251"/>
    </location>
</feature>
<evidence type="ECO:0000313" key="3">
    <source>
        <dbReference type="Proteomes" id="UP000053989"/>
    </source>
</evidence>